<feature type="transmembrane region" description="Helical" evidence="2">
    <location>
        <begin position="196"/>
        <end position="218"/>
    </location>
</feature>
<reference evidence="3 4" key="1">
    <citation type="submission" date="2019-06" db="EMBL/GenBank/DDBJ databases">
        <title>Sequencing the genomes of 1000 actinobacteria strains.</title>
        <authorList>
            <person name="Klenk H.-P."/>
        </authorList>
    </citation>
    <scope>NUCLEOTIDE SEQUENCE [LARGE SCALE GENOMIC DNA]</scope>
    <source>
        <strain evidence="3 4">DSM 19560</strain>
    </source>
</reference>
<evidence type="ECO:0000313" key="4">
    <source>
        <dbReference type="Proteomes" id="UP000318297"/>
    </source>
</evidence>
<sequence length="286" mass="29400">MSLVKPDVPYVGPSRDREGPAATSGSTTPLRLGGVVAALTALLLLQASVAIVAGASSFSVMSAPTLHHWLLLQPAAYGTAYGTALLVEAILMLATGVLCAAGVRWAALAPAVFCGVLGTSYLFTEASGGIWITGIWHHVLGGVEVGAAVLILLPTGWGPIRARQRTALASLLIGLVVWFVIRVPFCWAMHQTGAGIRRNVILLVLAGLLAATAGVPLFAGPGTRFVTQIGALGYAAAFVFLSLTDHAWSWWSGIAPLVVVTAALWVLAAGAGSSDETTARSARADA</sequence>
<feature type="transmembrane region" description="Helical" evidence="2">
    <location>
        <begin position="167"/>
        <end position="190"/>
    </location>
</feature>
<feature type="transmembrane region" description="Helical" evidence="2">
    <location>
        <begin position="32"/>
        <end position="55"/>
    </location>
</feature>
<comment type="caution">
    <text evidence="3">The sequence shown here is derived from an EMBL/GenBank/DDBJ whole genome shotgun (WGS) entry which is preliminary data.</text>
</comment>
<keyword evidence="2" id="KW-1133">Transmembrane helix</keyword>
<name>A0A561E7M4_9MICO</name>
<organism evidence="3 4">
    <name type="scientific">Rudaeicoccus suwonensis</name>
    <dbReference type="NCBI Taxonomy" id="657409"/>
    <lineage>
        <taxon>Bacteria</taxon>
        <taxon>Bacillati</taxon>
        <taxon>Actinomycetota</taxon>
        <taxon>Actinomycetes</taxon>
        <taxon>Micrococcales</taxon>
        <taxon>Dermacoccaceae</taxon>
        <taxon>Rudaeicoccus</taxon>
    </lineage>
</organism>
<evidence type="ECO:0000256" key="2">
    <source>
        <dbReference type="SAM" id="Phobius"/>
    </source>
</evidence>
<feature type="transmembrane region" description="Helical" evidence="2">
    <location>
        <begin position="225"/>
        <end position="244"/>
    </location>
</feature>
<evidence type="ECO:0000256" key="1">
    <source>
        <dbReference type="SAM" id="MobiDB-lite"/>
    </source>
</evidence>
<protein>
    <recommendedName>
        <fullName evidence="5">DUF998 domain-containing protein</fullName>
    </recommendedName>
</protein>
<gene>
    <name evidence="3" type="ORF">BKA23_0391</name>
</gene>
<feature type="transmembrane region" description="Helical" evidence="2">
    <location>
        <begin position="75"/>
        <end position="98"/>
    </location>
</feature>
<dbReference type="AlphaFoldDB" id="A0A561E7M4"/>
<keyword evidence="4" id="KW-1185">Reference proteome</keyword>
<keyword evidence="2" id="KW-0812">Transmembrane</keyword>
<keyword evidence="2" id="KW-0472">Membrane</keyword>
<accession>A0A561E7M4</accession>
<feature type="region of interest" description="Disordered" evidence="1">
    <location>
        <begin position="1"/>
        <end position="26"/>
    </location>
</feature>
<evidence type="ECO:0008006" key="5">
    <source>
        <dbReference type="Google" id="ProtNLM"/>
    </source>
</evidence>
<feature type="transmembrane region" description="Helical" evidence="2">
    <location>
        <begin position="105"/>
        <end position="123"/>
    </location>
</feature>
<feature type="transmembrane region" description="Helical" evidence="2">
    <location>
        <begin position="135"/>
        <end position="155"/>
    </location>
</feature>
<proteinExistence type="predicted"/>
<dbReference type="EMBL" id="VIVQ01000001">
    <property type="protein sequence ID" value="TWE11612.1"/>
    <property type="molecule type" value="Genomic_DNA"/>
</dbReference>
<dbReference type="Proteomes" id="UP000318297">
    <property type="component" value="Unassembled WGS sequence"/>
</dbReference>
<feature type="transmembrane region" description="Helical" evidence="2">
    <location>
        <begin position="250"/>
        <end position="271"/>
    </location>
</feature>
<evidence type="ECO:0000313" key="3">
    <source>
        <dbReference type="EMBL" id="TWE11612.1"/>
    </source>
</evidence>